<gene>
    <name evidence="2" type="ORF">HMPREF1978_01819</name>
</gene>
<evidence type="ECO:0000256" key="1">
    <source>
        <dbReference type="SAM" id="MobiDB-lite"/>
    </source>
</evidence>
<dbReference type="Proteomes" id="UP000016481">
    <property type="component" value="Unassembled WGS sequence"/>
</dbReference>
<reference evidence="2 3" key="1">
    <citation type="submission" date="2013-08" db="EMBL/GenBank/DDBJ databases">
        <authorList>
            <person name="Weinstock G."/>
            <person name="Sodergren E."/>
            <person name="Wylie T."/>
            <person name="Fulton L."/>
            <person name="Fulton R."/>
            <person name="Fronick C."/>
            <person name="O'Laughlin M."/>
            <person name="Godfrey J."/>
            <person name="Miner T."/>
            <person name="Herter B."/>
            <person name="Appelbaum E."/>
            <person name="Cordes M."/>
            <person name="Lek S."/>
            <person name="Wollam A."/>
            <person name="Pepin K.H."/>
            <person name="Palsikar V.B."/>
            <person name="Mitreva M."/>
            <person name="Wilson R.K."/>
        </authorList>
    </citation>
    <scope>NUCLEOTIDE SEQUENCE [LARGE SCALE GENOMIC DNA]</scope>
    <source>
        <strain evidence="2 3">F0530</strain>
    </source>
</reference>
<dbReference type="PROSITE" id="PS51257">
    <property type="entry name" value="PROKAR_LIPOPROTEIN"/>
    <property type="match status" value="1"/>
</dbReference>
<sequence>MTDLVKKVMCVGAAGMLALGLVACSDSEKKPSSSGTHVAATALPSTAKSALNKGLGGSKGSTSGTATPGAAPTVTAPGNGDADSREGVKEDLGNQQSASIGEGIMTVKSIKDEQVTFKLTGCDQQEVTIKVGETQLVCGKNLTVNGVLDSNVSYTVETPTSTNK</sequence>
<dbReference type="RefSeq" id="WP_021603957.1">
    <property type="nucleotide sequence ID" value="NZ_KE951493.1"/>
</dbReference>
<dbReference type="AlphaFoldDB" id="U1PCF5"/>
<dbReference type="EMBL" id="AWSC01000070">
    <property type="protein sequence ID" value="ERH14360.1"/>
    <property type="molecule type" value="Genomic_DNA"/>
</dbReference>
<dbReference type="HOGENOM" id="CLU_1615477_0_0_11"/>
<dbReference type="PATRIC" id="fig|1321817.3.peg.1608"/>
<name>U1PCF5_9ACTO</name>
<evidence type="ECO:0000313" key="3">
    <source>
        <dbReference type="Proteomes" id="UP000016481"/>
    </source>
</evidence>
<protein>
    <recommendedName>
        <fullName evidence="4">Lipoprotein</fullName>
    </recommendedName>
</protein>
<feature type="compositionally biased region" description="Basic and acidic residues" evidence="1">
    <location>
        <begin position="82"/>
        <end position="92"/>
    </location>
</feature>
<evidence type="ECO:0008006" key="4">
    <source>
        <dbReference type="Google" id="ProtNLM"/>
    </source>
</evidence>
<comment type="caution">
    <text evidence="2">The sequence shown here is derived from an EMBL/GenBank/DDBJ whole genome shotgun (WGS) entry which is preliminary data.</text>
</comment>
<feature type="compositionally biased region" description="Low complexity" evidence="1">
    <location>
        <begin position="60"/>
        <end position="80"/>
    </location>
</feature>
<organism evidence="2 3">
    <name type="scientific">Actinomyces graevenitzii F0530</name>
    <dbReference type="NCBI Taxonomy" id="1321817"/>
    <lineage>
        <taxon>Bacteria</taxon>
        <taxon>Bacillati</taxon>
        <taxon>Actinomycetota</taxon>
        <taxon>Actinomycetes</taxon>
        <taxon>Actinomycetales</taxon>
        <taxon>Actinomycetaceae</taxon>
        <taxon>Actinomyces</taxon>
    </lineage>
</organism>
<feature type="region of interest" description="Disordered" evidence="1">
    <location>
        <begin position="51"/>
        <end position="97"/>
    </location>
</feature>
<accession>U1PCF5</accession>
<evidence type="ECO:0000313" key="2">
    <source>
        <dbReference type="EMBL" id="ERH14360.1"/>
    </source>
</evidence>
<proteinExistence type="predicted"/>